<protein>
    <submittedName>
        <fullName evidence="1">Uncharacterized protein</fullName>
    </submittedName>
</protein>
<dbReference type="Proteomes" id="UP000290288">
    <property type="component" value="Unassembled WGS sequence"/>
</dbReference>
<proteinExistence type="predicted"/>
<evidence type="ECO:0000313" key="1">
    <source>
        <dbReference type="EMBL" id="RXW21059.1"/>
    </source>
</evidence>
<reference evidence="1 2" key="1">
    <citation type="submission" date="2019-01" db="EMBL/GenBank/DDBJ databases">
        <title>Draft genome sequence of Psathyrella aberdarensis IHI B618.</title>
        <authorList>
            <person name="Buettner E."/>
            <person name="Kellner H."/>
        </authorList>
    </citation>
    <scope>NUCLEOTIDE SEQUENCE [LARGE SCALE GENOMIC DNA]</scope>
    <source>
        <strain evidence="1 2">IHI B618</strain>
    </source>
</reference>
<dbReference type="OrthoDB" id="3057023at2759"/>
<dbReference type="AlphaFoldDB" id="A0A4Q2DM51"/>
<accession>A0A4Q2DM51</accession>
<comment type="caution">
    <text evidence="1">The sequence shown here is derived from an EMBL/GenBank/DDBJ whole genome shotgun (WGS) entry which is preliminary data.</text>
</comment>
<sequence>MPYSDEELQFDPVVQTVVCPLCKETVRVGSGGTSNYAQHENKPKCKDARAKLILRGGQPKPKPKPNASIIGFLKPKATLVTSQASAIPRSHPIQSSFASEPITSQNLSQPYVPTEIQAAEANPALDLVSRLWNLVQRLPSSVPEASEDDALAIFAGDPQALNNATSASEDLWEEVINGMLKHSLGWGTETDIKNIIQRGARGVEGLLNFVEYFVESRGVNEALFEGKLTHLMDEMDKL</sequence>
<dbReference type="EMBL" id="SDEE01000122">
    <property type="protein sequence ID" value="RXW21059.1"/>
    <property type="molecule type" value="Genomic_DNA"/>
</dbReference>
<name>A0A4Q2DM51_9AGAR</name>
<organism evidence="1 2">
    <name type="scientific">Candolleomyces aberdarensis</name>
    <dbReference type="NCBI Taxonomy" id="2316362"/>
    <lineage>
        <taxon>Eukaryota</taxon>
        <taxon>Fungi</taxon>
        <taxon>Dikarya</taxon>
        <taxon>Basidiomycota</taxon>
        <taxon>Agaricomycotina</taxon>
        <taxon>Agaricomycetes</taxon>
        <taxon>Agaricomycetidae</taxon>
        <taxon>Agaricales</taxon>
        <taxon>Agaricineae</taxon>
        <taxon>Psathyrellaceae</taxon>
        <taxon>Candolleomyces</taxon>
    </lineage>
</organism>
<keyword evidence="2" id="KW-1185">Reference proteome</keyword>
<evidence type="ECO:0000313" key="2">
    <source>
        <dbReference type="Proteomes" id="UP000290288"/>
    </source>
</evidence>
<gene>
    <name evidence="1" type="ORF">EST38_g4790</name>
</gene>